<evidence type="ECO:0000313" key="9">
    <source>
        <dbReference type="EMBL" id="MDT0342111.1"/>
    </source>
</evidence>
<comment type="caution">
    <text evidence="9">The sequence shown here is derived from an EMBL/GenBank/DDBJ whole genome shotgun (WGS) entry which is preliminary data.</text>
</comment>
<feature type="transmembrane region" description="Helical" evidence="8">
    <location>
        <begin position="230"/>
        <end position="252"/>
    </location>
</feature>
<organism evidence="9 10">
    <name type="scientific">Streptomyces litchfieldiae</name>
    <dbReference type="NCBI Taxonomy" id="3075543"/>
    <lineage>
        <taxon>Bacteria</taxon>
        <taxon>Bacillati</taxon>
        <taxon>Actinomycetota</taxon>
        <taxon>Actinomycetes</taxon>
        <taxon>Kitasatosporales</taxon>
        <taxon>Streptomycetaceae</taxon>
        <taxon>Streptomyces</taxon>
    </lineage>
</organism>
<keyword evidence="3 8" id="KW-0812">Transmembrane</keyword>
<dbReference type="Pfam" id="PF03023">
    <property type="entry name" value="MurJ"/>
    <property type="match status" value="1"/>
</dbReference>
<dbReference type="EMBL" id="JAVREL010000002">
    <property type="protein sequence ID" value="MDT0342111.1"/>
    <property type="molecule type" value="Genomic_DNA"/>
</dbReference>
<feature type="transmembrane region" description="Helical" evidence="8">
    <location>
        <begin position="419"/>
        <end position="439"/>
    </location>
</feature>
<feature type="transmembrane region" description="Helical" evidence="8">
    <location>
        <begin position="451"/>
        <end position="474"/>
    </location>
</feature>
<evidence type="ECO:0000256" key="2">
    <source>
        <dbReference type="ARBA" id="ARBA00022475"/>
    </source>
</evidence>
<evidence type="ECO:0000256" key="6">
    <source>
        <dbReference type="ARBA" id="ARBA00022989"/>
    </source>
</evidence>
<keyword evidence="5" id="KW-0573">Peptidoglycan synthesis</keyword>
<evidence type="ECO:0000256" key="8">
    <source>
        <dbReference type="SAM" id="Phobius"/>
    </source>
</evidence>
<protein>
    <submittedName>
        <fullName evidence="9">Lipid II flippase MurJ</fullName>
    </submittedName>
</protein>
<keyword evidence="4" id="KW-0133">Cell shape</keyword>
<feature type="transmembrane region" description="Helical" evidence="8">
    <location>
        <begin position="174"/>
        <end position="193"/>
    </location>
</feature>
<dbReference type="PANTHER" id="PTHR47019">
    <property type="entry name" value="LIPID II FLIPPASE MURJ"/>
    <property type="match status" value="1"/>
</dbReference>
<proteinExistence type="predicted"/>
<keyword evidence="10" id="KW-1185">Reference proteome</keyword>
<dbReference type="PRINTS" id="PR01806">
    <property type="entry name" value="VIRFACTRMVIN"/>
</dbReference>
<feature type="transmembrane region" description="Helical" evidence="8">
    <location>
        <begin position="320"/>
        <end position="338"/>
    </location>
</feature>
<feature type="transmembrane region" description="Helical" evidence="8">
    <location>
        <begin position="358"/>
        <end position="379"/>
    </location>
</feature>
<feature type="transmembrane region" description="Helical" evidence="8">
    <location>
        <begin position="391"/>
        <end position="413"/>
    </location>
</feature>
<evidence type="ECO:0000256" key="3">
    <source>
        <dbReference type="ARBA" id="ARBA00022692"/>
    </source>
</evidence>
<dbReference type="InterPro" id="IPR004268">
    <property type="entry name" value="MurJ"/>
</dbReference>
<feature type="transmembrane region" description="Helical" evidence="8">
    <location>
        <begin position="199"/>
        <end position="218"/>
    </location>
</feature>
<evidence type="ECO:0000256" key="4">
    <source>
        <dbReference type="ARBA" id="ARBA00022960"/>
    </source>
</evidence>
<dbReference type="InterPro" id="IPR051050">
    <property type="entry name" value="Lipid_II_flippase_MurJ/MviN"/>
</dbReference>
<keyword evidence="7 8" id="KW-0472">Membrane</keyword>
<feature type="transmembrane region" description="Helical" evidence="8">
    <location>
        <begin position="282"/>
        <end position="300"/>
    </location>
</feature>
<feature type="transmembrane region" description="Helical" evidence="8">
    <location>
        <begin position="144"/>
        <end position="162"/>
    </location>
</feature>
<evidence type="ECO:0000256" key="7">
    <source>
        <dbReference type="ARBA" id="ARBA00023136"/>
    </source>
</evidence>
<evidence type="ECO:0000256" key="5">
    <source>
        <dbReference type="ARBA" id="ARBA00022984"/>
    </source>
</evidence>
<comment type="subcellular location">
    <subcellularLocation>
        <location evidence="1">Cell membrane</location>
        <topology evidence="1">Multi-pass membrane protein</topology>
    </subcellularLocation>
</comment>
<dbReference type="RefSeq" id="WP_311703240.1">
    <property type="nucleotide sequence ID" value="NZ_JAVREL010000002.1"/>
</dbReference>
<keyword evidence="2" id="KW-1003">Cell membrane</keyword>
<reference evidence="10" key="1">
    <citation type="submission" date="2023-07" db="EMBL/GenBank/DDBJ databases">
        <title>30 novel species of actinomycetes from the DSMZ collection.</title>
        <authorList>
            <person name="Nouioui I."/>
        </authorList>
    </citation>
    <scope>NUCLEOTIDE SEQUENCE [LARGE SCALE GENOMIC DNA]</scope>
    <source>
        <strain evidence="10">DSM 44938</strain>
    </source>
</reference>
<accession>A0ABU2MKH3</accession>
<dbReference type="PANTHER" id="PTHR47019:SF1">
    <property type="entry name" value="LIPID II FLIPPASE MURJ"/>
    <property type="match status" value="1"/>
</dbReference>
<evidence type="ECO:0000313" key="10">
    <source>
        <dbReference type="Proteomes" id="UP001183246"/>
    </source>
</evidence>
<sequence>MSALLAGERGAPGGERFVARAASLTAVLIAAGALCGLLRDQIIATLFGADGATDAFLVSWTVPEFAATLLIEEGTAMVLVPAFSLALARGGDAGVRALFAATFPRLLLALAAAAGALAAGAPLVVRALAPGLADPALAVDCTRLTAVTLLTFGVAGYFSAALRAHRSFLPPAAIYLAYNVGIVSTALTLHALWGVRAAAAGVAVGGVLMVLVQLPFFLRRLPARSRSRGPAVAPVALAGAAVIAPVALFALARQSQVLVERFLAAGLPPGAISCLNYAQKVAQLPMVLAMMICTVTLPLVARAVADGDLERARRRVERDLLLAGLVVLLGAAYVAAYAPQIVELLFQRGAFGPEATAATAGVMRVYALGLLGHTLVGALARPFFSAARPTWFPLAAMVPGLLVTAAGGLVAVGPWGAPGIAAANAAGISLTALLLLRGLAGRTIPVDTRLLLGRFARLAGAALLAAAAGWAAALPGSTPLPSLALGCVLVPAVFAAAALALRVPEAALFLSALLLKARTFPITLKQRHRHVR</sequence>
<feature type="transmembrane region" description="Helical" evidence="8">
    <location>
        <begin position="106"/>
        <end position="124"/>
    </location>
</feature>
<dbReference type="Proteomes" id="UP001183246">
    <property type="component" value="Unassembled WGS sequence"/>
</dbReference>
<keyword evidence="6 8" id="KW-1133">Transmembrane helix</keyword>
<gene>
    <name evidence="9" type="ORF">RM590_05630</name>
</gene>
<feature type="transmembrane region" description="Helical" evidence="8">
    <location>
        <begin position="17"/>
        <end position="38"/>
    </location>
</feature>
<name>A0ABU2MKH3_9ACTN</name>
<evidence type="ECO:0000256" key="1">
    <source>
        <dbReference type="ARBA" id="ARBA00004651"/>
    </source>
</evidence>